<dbReference type="Gene3D" id="2.60.120.10">
    <property type="entry name" value="Jelly Rolls"/>
    <property type="match status" value="1"/>
</dbReference>
<evidence type="ECO:0000313" key="7">
    <source>
        <dbReference type="Proteomes" id="UP000598467"/>
    </source>
</evidence>
<dbReference type="SMART" id="SM00419">
    <property type="entry name" value="HTH_CRP"/>
    <property type="match status" value="1"/>
</dbReference>
<dbReference type="InterPro" id="IPR014710">
    <property type="entry name" value="RmlC-like_jellyroll"/>
</dbReference>
<dbReference type="InterPro" id="IPR036390">
    <property type="entry name" value="WH_DNA-bd_sf"/>
</dbReference>
<keyword evidence="1" id="KW-0805">Transcription regulation</keyword>
<reference evidence="6" key="1">
    <citation type="submission" date="2020-05" db="EMBL/GenBank/DDBJ databases">
        <title>Identification of trans-AT polyketide cluster in two marine bacteria, producers of a novel glutaramide-containing polyketide sesbanimide D and analogs.</title>
        <authorList>
            <person name="Kacar D."/>
            <person name="Rodriguez P."/>
            <person name="Canedo L."/>
            <person name="Gonzalez E."/>
            <person name="Galan B."/>
            <person name="De La Calle F."/>
            <person name="Garcia J.L."/>
        </authorList>
    </citation>
    <scope>NUCLEOTIDE SEQUENCE</scope>
    <source>
        <strain evidence="6">PHM038</strain>
    </source>
</reference>
<dbReference type="InterPro" id="IPR012318">
    <property type="entry name" value="HTH_CRP"/>
</dbReference>
<keyword evidence="3" id="KW-0804">Transcription</keyword>
<evidence type="ECO:0000259" key="4">
    <source>
        <dbReference type="PROSITE" id="PS50042"/>
    </source>
</evidence>
<evidence type="ECO:0000313" key="6">
    <source>
        <dbReference type="EMBL" id="MBD1545192.1"/>
    </source>
</evidence>
<dbReference type="PROSITE" id="PS50042">
    <property type="entry name" value="CNMP_BINDING_3"/>
    <property type="match status" value="1"/>
</dbReference>
<dbReference type="GO" id="GO:0005829">
    <property type="term" value="C:cytosol"/>
    <property type="evidence" value="ECO:0007669"/>
    <property type="project" value="TreeGrafter"/>
</dbReference>
<dbReference type="SUPFAM" id="SSF51206">
    <property type="entry name" value="cAMP-binding domain-like"/>
    <property type="match status" value="1"/>
</dbReference>
<evidence type="ECO:0000256" key="3">
    <source>
        <dbReference type="ARBA" id="ARBA00023163"/>
    </source>
</evidence>
<gene>
    <name evidence="6" type="ORF">HK439_02885</name>
</gene>
<dbReference type="GO" id="GO:0003677">
    <property type="term" value="F:DNA binding"/>
    <property type="evidence" value="ECO:0007669"/>
    <property type="project" value="UniProtKB-KW"/>
</dbReference>
<dbReference type="AlphaFoldDB" id="A0A926P296"/>
<accession>A0A926P296</accession>
<dbReference type="InterPro" id="IPR018490">
    <property type="entry name" value="cNMP-bd_dom_sf"/>
</dbReference>
<dbReference type="InterPro" id="IPR036388">
    <property type="entry name" value="WH-like_DNA-bd_sf"/>
</dbReference>
<dbReference type="PANTHER" id="PTHR24567">
    <property type="entry name" value="CRP FAMILY TRANSCRIPTIONAL REGULATORY PROTEIN"/>
    <property type="match status" value="1"/>
</dbReference>
<dbReference type="PROSITE" id="PS51063">
    <property type="entry name" value="HTH_CRP_2"/>
    <property type="match status" value="1"/>
</dbReference>
<keyword evidence="2" id="KW-0238">DNA-binding</keyword>
<sequence length="224" mass="24306">MSEMIDAAVIDRLCLSDLPEGERRHVAGALRIVDLPAGATVFSPGAVCAGWIMVEEGSVRVVMTSDTGREILLYRVAAGESCVLTTACLFGEDPYAATGVTEMATRAILVPAATVFRLIDRSDAFRKMVFRGFGHRITDILHTMEDAVFHRLDARLAALLLERAGEDGTVTATQAELAAELGSVREVVTRKLGKLADAGVLERQRGTIRVMKPQALHRMRQISD</sequence>
<dbReference type="CDD" id="cd00038">
    <property type="entry name" value="CAP_ED"/>
    <property type="match status" value="1"/>
</dbReference>
<evidence type="ECO:0000256" key="2">
    <source>
        <dbReference type="ARBA" id="ARBA00023125"/>
    </source>
</evidence>
<dbReference type="Pfam" id="PF13545">
    <property type="entry name" value="HTH_Crp_2"/>
    <property type="match status" value="1"/>
</dbReference>
<dbReference type="Pfam" id="PF00027">
    <property type="entry name" value="cNMP_binding"/>
    <property type="match status" value="1"/>
</dbReference>
<evidence type="ECO:0000256" key="1">
    <source>
        <dbReference type="ARBA" id="ARBA00023015"/>
    </source>
</evidence>
<evidence type="ECO:0000259" key="5">
    <source>
        <dbReference type="PROSITE" id="PS51063"/>
    </source>
</evidence>
<dbReference type="GO" id="GO:0003700">
    <property type="term" value="F:DNA-binding transcription factor activity"/>
    <property type="evidence" value="ECO:0007669"/>
    <property type="project" value="TreeGrafter"/>
</dbReference>
<feature type="domain" description="HTH crp-type" evidence="5">
    <location>
        <begin position="150"/>
        <end position="214"/>
    </location>
</feature>
<dbReference type="SMART" id="SM00100">
    <property type="entry name" value="cNMP"/>
    <property type="match status" value="1"/>
</dbReference>
<protein>
    <submittedName>
        <fullName evidence="6">Crp/Fnr family transcriptional regulator</fullName>
    </submittedName>
</protein>
<dbReference type="EMBL" id="JABFCZ010000003">
    <property type="protein sequence ID" value="MBD1545192.1"/>
    <property type="molecule type" value="Genomic_DNA"/>
</dbReference>
<feature type="domain" description="Cyclic nucleotide-binding" evidence="4">
    <location>
        <begin position="14"/>
        <end position="136"/>
    </location>
</feature>
<comment type="caution">
    <text evidence="6">The sequence shown here is derived from an EMBL/GenBank/DDBJ whole genome shotgun (WGS) entry which is preliminary data.</text>
</comment>
<dbReference type="InterPro" id="IPR000595">
    <property type="entry name" value="cNMP-bd_dom"/>
</dbReference>
<dbReference type="Gene3D" id="1.10.10.10">
    <property type="entry name" value="Winged helix-like DNA-binding domain superfamily/Winged helix DNA-binding domain"/>
    <property type="match status" value="1"/>
</dbReference>
<name>A0A926P296_9HYPH</name>
<organism evidence="6 7">
    <name type="scientific">Roseibium aggregatum</name>
    <dbReference type="NCBI Taxonomy" id="187304"/>
    <lineage>
        <taxon>Bacteria</taxon>
        <taxon>Pseudomonadati</taxon>
        <taxon>Pseudomonadota</taxon>
        <taxon>Alphaproteobacteria</taxon>
        <taxon>Hyphomicrobiales</taxon>
        <taxon>Stappiaceae</taxon>
        <taxon>Roseibium</taxon>
    </lineage>
</organism>
<dbReference type="Proteomes" id="UP000598467">
    <property type="component" value="Unassembled WGS sequence"/>
</dbReference>
<proteinExistence type="predicted"/>
<dbReference type="PANTHER" id="PTHR24567:SF74">
    <property type="entry name" value="HTH-TYPE TRANSCRIPTIONAL REGULATOR ARCR"/>
    <property type="match status" value="1"/>
</dbReference>
<dbReference type="InterPro" id="IPR050397">
    <property type="entry name" value="Env_Response_Regulators"/>
</dbReference>
<dbReference type="SUPFAM" id="SSF46785">
    <property type="entry name" value="Winged helix' DNA-binding domain"/>
    <property type="match status" value="1"/>
</dbReference>